<name>A0A091CM65_FUKDA</name>
<keyword evidence="2" id="KW-1185">Reference proteome</keyword>
<dbReference type="Proteomes" id="UP000028990">
    <property type="component" value="Unassembled WGS sequence"/>
</dbReference>
<gene>
    <name evidence="1" type="ORF">H920_18751</name>
</gene>
<accession>A0A091CM65</accession>
<sequence>MSRISICEAAELANKREELFLENAEVKPHMEGSGGTPLREAAKTELREQVANCSQRDDLDEAKVFTHGGT</sequence>
<dbReference type="AlphaFoldDB" id="A0A091CM65"/>
<protein>
    <submittedName>
        <fullName evidence="1">Uncharacterized protein</fullName>
    </submittedName>
</protein>
<proteinExistence type="predicted"/>
<dbReference type="EMBL" id="KN124869">
    <property type="protein sequence ID" value="KFO19914.1"/>
    <property type="molecule type" value="Genomic_DNA"/>
</dbReference>
<evidence type="ECO:0000313" key="2">
    <source>
        <dbReference type="Proteomes" id="UP000028990"/>
    </source>
</evidence>
<evidence type="ECO:0000313" key="1">
    <source>
        <dbReference type="EMBL" id="KFO19914.1"/>
    </source>
</evidence>
<reference evidence="1 2" key="1">
    <citation type="submission" date="2013-11" db="EMBL/GenBank/DDBJ databases">
        <title>The Damaraland mole rat (Fukomys damarensis) genome and evolution of African mole rats.</title>
        <authorList>
            <person name="Gladyshev V.N."/>
            <person name="Fang X."/>
        </authorList>
    </citation>
    <scope>NUCLEOTIDE SEQUENCE [LARGE SCALE GENOMIC DNA]</scope>
    <source>
        <tissue evidence="1">Liver</tissue>
    </source>
</reference>
<organism evidence="1 2">
    <name type="scientific">Fukomys damarensis</name>
    <name type="common">Damaraland mole rat</name>
    <name type="synonym">Cryptomys damarensis</name>
    <dbReference type="NCBI Taxonomy" id="885580"/>
    <lineage>
        <taxon>Eukaryota</taxon>
        <taxon>Metazoa</taxon>
        <taxon>Chordata</taxon>
        <taxon>Craniata</taxon>
        <taxon>Vertebrata</taxon>
        <taxon>Euteleostomi</taxon>
        <taxon>Mammalia</taxon>
        <taxon>Eutheria</taxon>
        <taxon>Euarchontoglires</taxon>
        <taxon>Glires</taxon>
        <taxon>Rodentia</taxon>
        <taxon>Hystricomorpha</taxon>
        <taxon>Bathyergidae</taxon>
        <taxon>Fukomys</taxon>
    </lineage>
</organism>